<dbReference type="PANTHER" id="PTHR13170">
    <property type="entry name" value="O-GLCNACASE"/>
    <property type="match status" value="1"/>
</dbReference>
<dbReference type="PANTHER" id="PTHR13170:SF16">
    <property type="entry name" value="PROTEIN O-GLCNACASE"/>
    <property type="match status" value="1"/>
</dbReference>
<dbReference type="Pfam" id="PF00583">
    <property type="entry name" value="Acetyltransf_1"/>
    <property type="match status" value="1"/>
</dbReference>
<dbReference type="CDD" id="cd04301">
    <property type="entry name" value="NAT_SF"/>
    <property type="match status" value="1"/>
</dbReference>
<feature type="domain" description="N-acetyltransferase" evidence="1">
    <location>
        <begin position="2"/>
        <end position="197"/>
    </location>
</feature>
<comment type="caution">
    <text evidence="2">The sequence shown here is derived from an EMBL/GenBank/DDBJ whole genome shotgun (WGS) entry which is preliminary data.</text>
</comment>
<dbReference type="RefSeq" id="WP_231449358.1">
    <property type="nucleotide sequence ID" value="NZ_JAJOMB010000030.1"/>
</dbReference>
<keyword evidence="3" id="KW-1185">Reference proteome</keyword>
<reference evidence="2" key="1">
    <citation type="submission" date="2021-11" db="EMBL/GenBank/DDBJ databases">
        <title>Streptomyces corallinus and Kineosporia corallina sp. nov., two new coral-derived marine actinobacteria.</title>
        <authorList>
            <person name="Buangrab K."/>
            <person name="Sutthacheep M."/>
            <person name="Yeemin T."/>
            <person name="Harunari E."/>
            <person name="Igarashi Y."/>
            <person name="Sripreechasak P."/>
            <person name="Kanchanasin P."/>
            <person name="Tanasupawat S."/>
            <person name="Phongsopitanun W."/>
        </authorList>
    </citation>
    <scope>NUCLEOTIDE SEQUENCE</scope>
    <source>
        <strain evidence="2">JCM 31032</strain>
    </source>
</reference>
<dbReference type="InterPro" id="IPR016181">
    <property type="entry name" value="Acyl_CoA_acyltransferase"/>
</dbReference>
<dbReference type="PROSITE" id="PS51186">
    <property type="entry name" value="GNAT"/>
    <property type="match status" value="1"/>
</dbReference>
<evidence type="ECO:0000259" key="1">
    <source>
        <dbReference type="PROSITE" id="PS51186"/>
    </source>
</evidence>
<dbReference type="GO" id="GO:0016747">
    <property type="term" value="F:acyltransferase activity, transferring groups other than amino-acyl groups"/>
    <property type="evidence" value="ECO:0007669"/>
    <property type="project" value="InterPro"/>
</dbReference>
<dbReference type="InterPro" id="IPR051822">
    <property type="entry name" value="Glycosyl_Hydrolase_84"/>
</dbReference>
<name>A0A9X1NLS7_9ACTN</name>
<accession>A0A9X1NLS7</accession>
<dbReference type="SUPFAM" id="SSF55729">
    <property type="entry name" value="Acyl-CoA N-acyltransferases (Nat)"/>
    <property type="match status" value="1"/>
</dbReference>
<sequence length="197" mass="21558">MPTIRAYRPEDLPAVQDICVRTGDAGADARGRHSTDDLLGDCFAAPYVTLEPQFAFILEDAGQAVGYVLGTADTAGFVQRYTESWVPYLRQRYPQPHAESDRFLLELGLNPERMLAEGLAAYPAHLHIDLLPQAQGQGFGRQLIHRFLQTVRAAGAPAVHLGVAESNTGAIAFYQRLGFERLPVDGIHLGRSTEVTS</sequence>
<dbReference type="Gene3D" id="3.40.630.30">
    <property type="match status" value="1"/>
</dbReference>
<evidence type="ECO:0000313" key="2">
    <source>
        <dbReference type="EMBL" id="MCD5316508.1"/>
    </source>
</evidence>
<dbReference type="AlphaFoldDB" id="A0A9X1NLS7"/>
<gene>
    <name evidence="2" type="ORF">LR394_36990</name>
</gene>
<organism evidence="2 3">
    <name type="scientific">Kineosporia babensis</name>
    <dbReference type="NCBI Taxonomy" id="499548"/>
    <lineage>
        <taxon>Bacteria</taxon>
        <taxon>Bacillati</taxon>
        <taxon>Actinomycetota</taxon>
        <taxon>Actinomycetes</taxon>
        <taxon>Kineosporiales</taxon>
        <taxon>Kineosporiaceae</taxon>
        <taxon>Kineosporia</taxon>
    </lineage>
</organism>
<evidence type="ECO:0000313" key="3">
    <source>
        <dbReference type="Proteomes" id="UP001138997"/>
    </source>
</evidence>
<protein>
    <submittedName>
        <fullName evidence="2">GNAT family N-acetyltransferase</fullName>
    </submittedName>
</protein>
<dbReference type="Proteomes" id="UP001138997">
    <property type="component" value="Unassembled WGS sequence"/>
</dbReference>
<proteinExistence type="predicted"/>
<dbReference type="EMBL" id="JAJOMB010000030">
    <property type="protein sequence ID" value="MCD5316508.1"/>
    <property type="molecule type" value="Genomic_DNA"/>
</dbReference>
<dbReference type="InterPro" id="IPR000182">
    <property type="entry name" value="GNAT_dom"/>
</dbReference>